<comment type="subunit">
    <text evidence="4">The accessory proteins ExbB and ExbD seem to form a complex with TonB.</text>
</comment>
<evidence type="ECO:0000256" key="11">
    <source>
        <dbReference type="ARBA" id="ARBA00023136"/>
    </source>
</evidence>
<keyword evidence="15" id="KW-1185">Reference proteome</keyword>
<dbReference type="InterPro" id="IPR003400">
    <property type="entry name" value="ExbD"/>
</dbReference>
<evidence type="ECO:0000256" key="3">
    <source>
        <dbReference type="ARBA" id="ARBA00005811"/>
    </source>
</evidence>
<evidence type="ECO:0000256" key="10">
    <source>
        <dbReference type="ARBA" id="ARBA00022989"/>
    </source>
</evidence>
<evidence type="ECO:0000256" key="9">
    <source>
        <dbReference type="ARBA" id="ARBA00022927"/>
    </source>
</evidence>
<keyword evidence="7" id="KW-0997">Cell inner membrane</keyword>
<keyword evidence="11" id="KW-0472">Membrane</keyword>
<keyword evidence="8 12" id="KW-0812">Transmembrane</keyword>
<proteinExistence type="inferred from homology"/>
<keyword evidence="9 12" id="KW-0653">Protein transport</keyword>
<dbReference type="EMBL" id="CP000086">
    <property type="protein sequence ID" value="ABC37003.1"/>
    <property type="molecule type" value="Genomic_DNA"/>
</dbReference>
<dbReference type="GeneID" id="45120959"/>
<organism evidence="14 15">
    <name type="scientific">Burkholderia thailandensis (strain ATCC 700388 / DSM 13276 / CCUG 48851 / CIP 106301 / E264)</name>
    <dbReference type="NCBI Taxonomy" id="271848"/>
    <lineage>
        <taxon>Bacteria</taxon>
        <taxon>Pseudomonadati</taxon>
        <taxon>Pseudomonadota</taxon>
        <taxon>Betaproteobacteria</taxon>
        <taxon>Burkholderiales</taxon>
        <taxon>Burkholderiaceae</taxon>
        <taxon>Burkholderia</taxon>
        <taxon>pseudomallei group</taxon>
    </lineage>
</organism>
<evidence type="ECO:0000256" key="6">
    <source>
        <dbReference type="ARBA" id="ARBA00022475"/>
    </source>
</evidence>
<evidence type="ECO:0000256" key="12">
    <source>
        <dbReference type="RuleBase" id="RU003879"/>
    </source>
</evidence>
<keyword evidence="6" id="KW-1003">Cell membrane</keyword>
<reference evidence="14 15" key="1">
    <citation type="journal article" date="2005" name="BMC Genomics">
        <title>Bacterial genome adaptation to niches: divergence of the potential virulence genes in three Burkholderia species of different survival strategies.</title>
        <authorList>
            <person name="Kim H.S."/>
            <person name="Schell M.A."/>
            <person name="Yu Y."/>
            <person name="Ulrich R.L."/>
            <person name="Sarria S.H."/>
            <person name="Nierman W.C."/>
            <person name="DeShazer D."/>
        </authorList>
    </citation>
    <scope>NUCLEOTIDE SEQUENCE [LARGE SCALE GENOMIC DNA]</scope>
    <source>
        <strain evidence="15">ATCC 700388 / DSM 13276 / CCUG 48851 / CIP 106301 / E264</strain>
    </source>
</reference>
<comment type="function">
    <text evidence="1">Involved in the TonB-dependent energy-dependent transport of various receptor-bound substrates.</text>
</comment>
<protein>
    <submittedName>
        <fullName evidence="14">Biopolymer transport protein, ExbD/TolR family</fullName>
    </submittedName>
</protein>
<evidence type="ECO:0000256" key="13">
    <source>
        <dbReference type="SAM" id="MobiDB-lite"/>
    </source>
</evidence>
<name>Q2SZ92_BURTA</name>
<keyword evidence="5 12" id="KW-0813">Transport</keyword>
<evidence type="ECO:0000256" key="1">
    <source>
        <dbReference type="ARBA" id="ARBA00003540"/>
    </source>
</evidence>
<evidence type="ECO:0000256" key="5">
    <source>
        <dbReference type="ARBA" id="ARBA00022448"/>
    </source>
</evidence>
<dbReference type="AlphaFoldDB" id="Q2SZ92"/>
<evidence type="ECO:0000256" key="8">
    <source>
        <dbReference type="ARBA" id="ARBA00022692"/>
    </source>
</evidence>
<feature type="region of interest" description="Disordered" evidence="13">
    <location>
        <begin position="134"/>
        <end position="178"/>
    </location>
</feature>
<dbReference type="GO" id="GO:0022857">
    <property type="term" value="F:transmembrane transporter activity"/>
    <property type="evidence" value="ECO:0007669"/>
    <property type="project" value="InterPro"/>
</dbReference>
<dbReference type="PANTHER" id="PTHR30558">
    <property type="entry name" value="EXBD MEMBRANE COMPONENT OF PMF-DRIVEN MACROMOLECULE IMPORT SYSTEM"/>
    <property type="match status" value="1"/>
</dbReference>
<dbReference type="Gene3D" id="3.30.420.270">
    <property type="match status" value="1"/>
</dbReference>
<dbReference type="Proteomes" id="UP000001930">
    <property type="component" value="Chromosome I"/>
</dbReference>
<dbReference type="GO" id="GO:0015031">
    <property type="term" value="P:protein transport"/>
    <property type="evidence" value="ECO:0007669"/>
    <property type="project" value="UniProtKB-KW"/>
</dbReference>
<comment type="similarity">
    <text evidence="3 12">Belongs to the ExbD/TolR family.</text>
</comment>
<evidence type="ECO:0000256" key="2">
    <source>
        <dbReference type="ARBA" id="ARBA00004249"/>
    </source>
</evidence>
<sequence>MAFGGLDHQHTSQPMADINMTPLIDVMLVLLVIFILTAPLLTHAIRLDLPKVAAAPARETPETITVSIDAAGKLYWNDAPVALDALAARLRDAAANGKDPELHLRAARDTRYDTIAQVMGAAQQAGVARIGFVTDASGKPDASAKPPARPSPPRAAQRPPQPQPPSPSPSPPAIPAPR</sequence>
<dbReference type="PANTHER" id="PTHR30558:SF12">
    <property type="entry name" value="BIOPOLYMER TRANSPORT PROTEIN EXBD"/>
    <property type="match status" value="1"/>
</dbReference>
<feature type="compositionally biased region" description="Pro residues" evidence="13">
    <location>
        <begin position="147"/>
        <end position="178"/>
    </location>
</feature>
<dbReference type="KEGG" id="bte:BTH_I1210"/>
<keyword evidence="10" id="KW-1133">Transmembrane helix</keyword>
<dbReference type="RefSeq" id="WP_009889055.1">
    <property type="nucleotide sequence ID" value="NC_007651.1"/>
</dbReference>
<dbReference type="Pfam" id="PF02472">
    <property type="entry name" value="ExbD"/>
    <property type="match status" value="1"/>
</dbReference>
<gene>
    <name evidence="14" type="ordered locus">BTH_I1210</name>
</gene>
<evidence type="ECO:0000313" key="15">
    <source>
        <dbReference type="Proteomes" id="UP000001930"/>
    </source>
</evidence>
<evidence type="ECO:0000256" key="7">
    <source>
        <dbReference type="ARBA" id="ARBA00022519"/>
    </source>
</evidence>
<dbReference type="GO" id="GO:0005886">
    <property type="term" value="C:plasma membrane"/>
    <property type="evidence" value="ECO:0007669"/>
    <property type="project" value="UniProtKB-SubCell"/>
</dbReference>
<evidence type="ECO:0000313" key="14">
    <source>
        <dbReference type="EMBL" id="ABC37003.1"/>
    </source>
</evidence>
<comment type="subcellular location">
    <subcellularLocation>
        <location evidence="2">Cell inner membrane</location>
        <topology evidence="2">Single-pass type II membrane protein</topology>
    </subcellularLocation>
    <subcellularLocation>
        <location evidence="12">Cell membrane</location>
        <topology evidence="12">Single-pass type II membrane protein</topology>
    </subcellularLocation>
</comment>
<accession>Q2SZ92</accession>
<evidence type="ECO:0000256" key="4">
    <source>
        <dbReference type="ARBA" id="ARBA00011471"/>
    </source>
</evidence>
<dbReference type="HOGENOM" id="CLU_085305_1_1_4"/>